<evidence type="ECO:0000256" key="3">
    <source>
        <dbReference type="ARBA" id="ARBA00022722"/>
    </source>
</evidence>
<reference evidence="12 13" key="1">
    <citation type="journal article" date="2011" name="BMC Genomics">
        <title>Complete genome sequence of Brachyspira intermedia reveals unique genomic features in Brachyspira species and phage-mediated horizontal gene transfer.</title>
        <authorList>
            <person name="Hafstrom T."/>
            <person name="Jansson D.S."/>
            <person name="Segerman B."/>
        </authorList>
    </citation>
    <scope>NUCLEOTIDE SEQUENCE [LARGE SCALE GENOMIC DNA]</scope>
    <source>
        <strain evidence="13">ATCC 51140 / PWS/A</strain>
    </source>
</reference>
<gene>
    <name evidence="12" type="primary">hsdR</name>
    <name evidence="12" type="ordered locus">Bint_1814</name>
</gene>
<evidence type="ECO:0000313" key="13">
    <source>
        <dbReference type="Proteomes" id="UP000008522"/>
    </source>
</evidence>
<dbReference type="Pfam" id="PF12008">
    <property type="entry name" value="EcoR124_C"/>
    <property type="match status" value="1"/>
</dbReference>
<dbReference type="PROSITE" id="PS51192">
    <property type="entry name" value="HELICASE_ATP_BIND_1"/>
    <property type="match status" value="1"/>
</dbReference>
<dbReference type="EC" id="3.1.21.3" evidence="10"/>
<organism evidence="12 13">
    <name type="scientific">Brachyspira intermedia (strain ATCC 51140 / PWS/A)</name>
    <name type="common">Serpulina intermedia</name>
    <dbReference type="NCBI Taxonomy" id="1045858"/>
    <lineage>
        <taxon>Bacteria</taxon>
        <taxon>Pseudomonadati</taxon>
        <taxon>Spirochaetota</taxon>
        <taxon>Spirochaetia</taxon>
        <taxon>Brachyspirales</taxon>
        <taxon>Brachyspiraceae</taxon>
        <taxon>Brachyspira</taxon>
    </lineage>
</organism>
<sequence length="1040" mass="122190">MENKENIDIIKMSEESTVVAKYIPVERTRTKYQTEEELEQEFIKQLTEQGYEYINIKNENDLIKNLRKQLEKLNNYTFFDTEWEIFFNTTIANGNEDIINKTERIQENYIQAITLENGYTKNIKLIDKDDIYNNNLQVINQYKEESSEKKARYDVTILINGLPMVHIELKRRGVNIREAFNQINRYGEENFWAGSGLYQYVQLFVISNGTNTKYYSNTTRYRHIKNSERQVKTSNTFEFTSFWADARNKIIPDLVDFTKTFFSKFTLLNILTKYCVFTSDKALLVMRPYQIAAAEKIINKIILSENHKIRSKKESGGYIWHTTGSGKTLTSFKTATLARSLNFVDKVLFVVDRKDLDYQTMKEYDKFQKGAANSNTSTKILKEQLEDDNAKIIITTIQKLSRFIQKNENHEVYKKHIVMIFDECHRSQFGEMNEKIKKAFKNYNIFGFTGTPIFKKEKDDEKYPNLKTTENAFGEKLHTYTIVDAIRDKNVLPFRIDYINTVKEAKDFEDKKVKGINTDDVLLNDERIRLIVKYIIEHFDQKTYRNSNNAAYSHDIIVNVEDMAKSKHNTVKEKKEKREVKGFNSIFAVSSIKAAKKYYKEFQKQISETSSNLKVATIFSFVQNDNNDNYDDTIQEENFEPKNLDEDSREFLESAIKDYNQIFETSYDTSDEKFENYYRDVSLQMKNNRIDILIVVNMFLTGFDAPTLNTLWVDKRLQMHGLIQAFSRTNRILNSVKTFGNIVSFMNLEENTNKALSVFGDKDANSIALLKIYKDYFNGYDENGEHVLGYTEIVDLLKTKFPINEAIVTEDDKKLFIKLFGDLLKIRNTLSAFDSFREDREKILSDIDFQDYSGKYSDLYTEITQSKEKNKNNPEIENIQDDVVFEIELIKQVEVNIDYILLIVARYKNENKDKDTIIEHVRKLINAGIELRSKRELIENFINQMNASDTDIQEEFYQYVKEEKEKDLIKIIKDENLKEKETNDFITSCFEYGEIRTSGTDIDKILPPISRFSKQGNKIEKKQIVVEKLQSFFEKYSGLI</sequence>
<evidence type="ECO:0000256" key="5">
    <source>
        <dbReference type="ARBA" id="ARBA00022747"/>
    </source>
</evidence>
<dbReference type="GO" id="GO:0003677">
    <property type="term" value="F:DNA binding"/>
    <property type="evidence" value="ECO:0007669"/>
    <property type="project" value="UniProtKB-KW"/>
</dbReference>
<dbReference type="InterPro" id="IPR055180">
    <property type="entry name" value="HsdR_RecA-like_helicase_dom_2"/>
</dbReference>
<comment type="catalytic activity">
    <reaction evidence="1 10">
        <text>Endonucleolytic cleavage of DNA to give random double-stranded fragments with terminal 5'-phosphates, ATP is simultaneously hydrolyzed.</text>
        <dbReference type="EC" id="3.1.21.3"/>
    </reaction>
</comment>
<dbReference type="Proteomes" id="UP000008522">
    <property type="component" value="Chromosome"/>
</dbReference>
<dbReference type="CDD" id="cd22332">
    <property type="entry name" value="HsdR_N"/>
    <property type="match status" value="1"/>
</dbReference>
<dbReference type="PANTHER" id="PTHR30195:SF16">
    <property type="entry name" value="TYPE I RESTRICTION ENZYME ENDONUCLEASE SUBUNIT"/>
    <property type="match status" value="1"/>
</dbReference>
<dbReference type="InterPro" id="IPR004473">
    <property type="entry name" value="Restrct_endonuc_typeI_HsdR"/>
</dbReference>
<dbReference type="Gene3D" id="3.90.1570.50">
    <property type="match status" value="2"/>
</dbReference>
<dbReference type="CDD" id="cd18800">
    <property type="entry name" value="SF2_C_EcoR124I-like"/>
    <property type="match status" value="1"/>
</dbReference>
<dbReference type="InterPro" id="IPR051268">
    <property type="entry name" value="Type-I_R_enzyme_R_subunit"/>
</dbReference>
<dbReference type="eggNOG" id="COG0610">
    <property type="taxonomic scope" value="Bacteria"/>
</dbReference>
<evidence type="ECO:0000256" key="6">
    <source>
        <dbReference type="ARBA" id="ARBA00022759"/>
    </source>
</evidence>
<dbReference type="InterPro" id="IPR040980">
    <property type="entry name" value="SWI2_SNF2"/>
</dbReference>
<dbReference type="PANTHER" id="PTHR30195">
    <property type="entry name" value="TYPE I SITE-SPECIFIC DEOXYRIBONUCLEASE PROTEIN SUBUNIT M AND R"/>
    <property type="match status" value="1"/>
</dbReference>
<evidence type="ECO:0000256" key="1">
    <source>
        <dbReference type="ARBA" id="ARBA00000851"/>
    </source>
</evidence>
<feature type="domain" description="Helicase ATP-binding" evidence="11">
    <location>
        <begin position="308"/>
        <end position="470"/>
    </location>
</feature>
<keyword evidence="5 10" id="KW-0680">Restriction system</keyword>
<dbReference type="Gene3D" id="1.20.58.2040">
    <property type="match status" value="1"/>
</dbReference>
<dbReference type="GO" id="GO:0009307">
    <property type="term" value="P:DNA restriction-modification system"/>
    <property type="evidence" value="ECO:0007669"/>
    <property type="project" value="UniProtKB-KW"/>
</dbReference>
<dbReference type="Gene3D" id="3.40.50.300">
    <property type="entry name" value="P-loop containing nucleotide triphosphate hydrolases"/>
    <property type="match status" value="2"/>
</dbReference>
<dbReference type="InterPro" id="IPR022625">
    <property type="entry name" value="TypeI_RM_Rsu_C"/>
</dbReference>
<keyword evidence="13" id="KW-1185">Reference proteome</keyword>
<dbReference type="SUPFAM" id="SSF52540">
    <property type="entry name" value="P-loop containing nucleoside triphosphate hydrolases"/>
    <property type="match status" value="2"/>
</dbReference>
<dbReference type="EMBL" id="CP002874">
    <property type="protein sequence ID" value="AEM22430.1"/>
    <property type="molecule type" value="Genomic_DNA"/>
</dbReference>
<comment type="function">
    <text evidence="10">Subunit R is required for both nuclease and ATPase activities, but not for modification.</text>
</comment>
<dbReference type="PROSITE" id="PS00018">
    <property type="entry name" value="EF_HAND_1"/>
    <property type="match status" value="1"/>
</dbReference>
<evidence type="ECO:0000256" key="4">
    <source>
        <dbReference type="ARBA" id="ARBA00022741"/>
    </source>
</evidence>
<keyword evidence="8 10" id="KW-0067">ATP-binding</keyword>
<keyword evidence="6 12" id="KW-0255">Endonuclease</keyword>
<dbReference type="KEGG" id="bip:Bint_1814"/>
<dbReference type="RefSeq" id="WP_014488251.1">
    <property type="nucleotide sequence ID" value="NC_017243.1"/>
</dbReference>
<dbReference type="CDD" id="cd18030">
    <property type="entry name" value="DEXHc_RE_I_HsdR"/>
    <property type="match status" value="1"/>
</dbReference>
<dbReference type="GO" id="GO:0009035">
    <property type="term" value="F:type I site-specific deoxyribonuclease activity"/>
    <property type="evidence" value="ECO:0007669"/>
    <property type="project" value="UniProtKB-EC"/>
</dbReference>
<dbReference type="InterPro" id="IPR014001">
    <property type="entry name" value="Helicase_ATP-bd"/>
</dbReference>
<dbReference type="SMART" id="SM00487">
    <property type="entry name" value="DEXDc"/>
    <property type="match status" value="1"/>
</dbReference>
<evidence type="ECO:0000259" key="11">
    <source>
        <dbReference type="PROSITE" id="PS51192"/>
    </source>
</evidence>
<dbReference type="Pfam" id="PF18766">
    <property type="entry name" value="SWI2_SNF2"/>
    <property type="match status" value="1"/>
</dbReference>
<protein>
    <recommendedName>
        <fullName evidence="10">Type I restriction enzyme endonuclease subunit</fullName>
        <shortName evidence="10">R protein</shortName>
        <ecNumber evidence="10">3.1.21.3</ecNumber>
    </recommendedName>
</protein>
<dbReference type="InterPro" id="IPR007409">
    <property type="entry name" value="Restrct_endonuc_type1_HsdR_N"/>
</dbReference>
<dbReference type="Pfam" id="PF22679">
    <property type="entry name" value="T1R_D3-like"/>
    <property type="match status" value="1"/>
</dbReference>
<evidence type="ECO:0000256" key="10">
    <source>
        <dbReference type="RuleBase" id="RU364115"/>
    </source>
</evidence>
<dbReference type="AlphaFoldDB" id="G0EJN4"/>
<dbReference type="NCBIfam" id="TIGR00348">
    <property type="entry name" value="hsdR"/>
    <property type="match status" value="1"/>
</dbReference>
<proteinExistence type="inferred from homology"/>
<dbReference type="REBASE" id="39176">
    <property type="entry name" value="BinAORF1811P"/>
</dbReference>
<comment type="similarity">
    <text evidence="2 10">Belongs to the HsdR family.</text>
</comment>
<evidence type="ECO:0000256" key="7">
    <source>
        <dbReference type="ARBA" id="ARBA00022801"/>
    </source>
</evidence>
<accession>G0EJN4</accession>
<dbReference type="HOGENOM" id="CLU_004848_1_1_12"/>
<dbReference type="InterPro" id="IPR018247">
    <property type="entry name" value="EF_Hand_1_Ca_BS"/>
</dbReference>
<keyword evidence="4 10" id="KW-0547">Nucleotide-binding</keyword>
<evidence type="ECO:0000256" key="9">
    <source>
        <dbReference type="ARBA" id="ARBA00023125"/>
    </source>
</evidence>
<keyword evidence="7 10" id="KW-0378">Hydrolase</keyword>
<dbReference type="GeneID" id="44970337"/>
<comment type="subunit">
    <text evidence="10">The type I restriction/modification system is composed of three polypeptides R, M and S.</text>
</comment>
<evidence type="ECO:0000256" key="2">
    <source>
        <dbReference type="ARBA" id="ARBA00008598"/>
    </source>
</evidence>
<dbReference type="OrthoDB" id="9802848at2"/>
<name>G0EJN4_BRAIP</name>
<keyword evidence="3" id="KW-0540">Nuclease</keyword>
<evidence type="ECO:0000313" key="12">
    <source>
        <dbReference type="EMBL" id="AEM22430.1"/>
    </source>
</evidence>
<dbReference type="PATRIC" id="fig|1045858.4.peg.1816"/>
<keyword evidence="9 10" id="KW-0238">DNA-binding</keyword>
<dbReference type="GO" id="GO:0005524">
    <property type="term" value="F:ATP binding"/>
    <property type="evidence" value="ECO:0007669"/>
    <property type="project" value="UniProtKB-KW"/>
</dbReference>
<dbReference type="InterPro" id="IPR027417">
    <property type="entry name" value="P-loop_NTPase"/>
</dbReference>
<evidence type="ECO:0000256" key="8">
    <source>
        <dbReference type="ARBA" id="ARBA00022840"/>
    </source>
</evidence>
<dbReference type="Pfam" id="PF04313">
    <property type="entry name" value="HSDR_N"/>
    <property type="match status" value="1"/>
</dbReference>